<proteinExistence type="predicted"/>
<dbReference type="InterPro" id="IPR007462">
    <property type="entry name" value="COV1-like"/>
</dbReference>
<comment type="caution">
    <text evidence="3">The sequence shown here is derived from an EMBL/GenBank/DDBJ whole genome shotgun (WGS) entry which is preliminary data.</text>
</comment>
<evidence type="ECO:0000256" key="1">
    <source>
        <dbReference type="SAM" id="MobiDB-lite"/>
    </source>
</evidence>
<feature type="compositionally biased region" description="Polar residues" evidence="1">
    <location>
        <begin position="214"/>
        <end position="224"/>
    </location>
</feature>
<keyword evidence="2" id="KW-0812">Transmembrane</keyword>
<gene>
    <name evidence="3" type="ORF">EJC49_02360</name>
</gene>
<evidence type="ECO:0000313" key="3">
    <source>
        <dbReference type="EMBL" id="RST88003.1"/>
    </source>
</evidence>
<keyword evidence="2" id="KW-1133">Transmembrane helix</keyword>
<sequence>MEAMQLKPIGRTILIGLLTAAPLLITYVIVRFLFQMLSSFGEPWIRGVARGLRATNPGMADLLLNDVLQSIAAVFVVLLFLYLLGWGAGRVVGQRLIFLFEKAVGAIPFVEAIYRATKRFLAISGPSGEDSQRVVLIDFPSRDMKAIGIVTRTLRDATTGDELAAVYVPTAPNPTNGYIEIVPFSKLTFTDWTFDQAMAFVVTGGSNAPDEIHYSQSADAQNATDKPGAETAAAGSSG</sequence>
<protein>
    <submittedName>
        <fullName evidence="3">DUF502 domain-containing protein</fullName>
    </submittedName>
</protein>
<dbReference type="Proteomes" id="UP000278398">
    <property type="component" value="Unassembled WGS sequence"/>
</dbReference>
<evidence type="ECO:0000256" key="2">
    <source>
        <dbReference type="SAM" id="Phobius"/>
    </source>
</evidence>
<reference evidence="3 4" key="1">
    <citation type="submission" date="2018-12" db="EMBL/GenBank/DDBJ databases">
        <title>Mesorhizobium carbonis sp. nov., isolated from coal mine water.</title>
        <authorList>
            <person name="Xin W."/>
            <person name="Xu Z."/>
            <person name="Xiang F."/>
            <person name="Zhang J."/>
            <person name="Xi L."/>
            <person name="Liu J."/>
        </authorList>
    </citation>
    <scope>NUCLEOTIDE SEQUENCE [LARGE SCALE GENOMIC DNA]</scope>
    <source>
        <strain evidence="3 4">B2.3</strain>
    </source>
</reference>
<keyword evidence="4" id="KW-1185">Reference proteome</keyword>
<feature type="transmembrane region" description="Helical" evidence="2">
    <location>
        <begin position="67"/>
        <end position="88"/>
    </location>
</feature>
<keyword evidence="2" id="KW-0472">Membrane</keyword>
<accession>A0A3R9YVB4</accession>
<dbReference type="AlphaFoldDB" id="A0A3R9YVB4"/>
<name>A0A3R9YVB4_9HYPH</name>
<dbReference type="EMBL" id="RWKW01000005">
    <property type="protein sequence ID" value="RST88003.1"/>
    <property type="molecule type" value="Genomic_DNA"/>
</dbReference>
<dbReference type="PANTHER" id="PTHR31876:SF26">
    <property type="entry name" value="PROTEIN LIKE COV 2"/>
    <property type="match status" value="1"/>
</dbReference>
<evidence type="ECO:0000313" key="4">
    <source>
        <dbReference type="Proteomes" id="UP000278398"/>
    </source>
</evidence>
<feature type="region of interest" description="Disordered" evidence="1">
    <location>
        <begin position="212"/>
        <end position="238"/>
    </location>
</feature>
<dbReference type="OrthoDB" id="9780267at2"/>
<dbReference type="PANTHER" id="PTHR31876">
    <property type="entry name" value="COV-LIKE PROTEIN 1"/>
    <property type="match status" value="1"/>
</dbReference>
<dbReference type="Pfam" id="PF04367">
    <property type="entry name" value="DUF502"/>
    <property type="match status" value="1"/>
</dbReference>
<feature type="transmembrane region" description="Helical" evidence="2">
    <location>
        <begin position="12"/>
        <end position="34"/>
    </location>
</feature>
<organism evidence="3 4">
    <name type="scientific">Aquibium carbonis</name>
    <dbReference type="NCBI Taxonomy" id="2495581"/>
    <lineage>
        <taxon>Bacteria</taxon>
        <taxon>Pseudomonadati</taxon>
        <taxon>Pseudomonadota</taxon>
        <taxon>Alphaproteobacteria</taxon>
        <taxon>Hyphomicrobiales</taxon>
        <taxon>Phyllobacteriaceae</taxon>
        <taxon>Aquibium</taxon>
    </lineage>
</organism>